<dbReference type="PROSITE" id="PS51257">
    <property type="entry name" value="PROKAR_LIPOPROTEIN"/>
    <property type="match status" value="1"/>
</dbReference>
<sequence length="243" mass="25998">MKRTIFKTFAVAGTAALLLSGCSLFERGEDSGGDSSGENSGGDNPVYTEMSSWDACEVLNKLQPITEFMGIEGYGSSTSTGGEPSTAEIGNTWDPDSIGCNDLISISAADEYASTMGGGEIKVKIVPAESEEQATTAYEERVAAADSASSQGTDPQSEEIGDPWDQGTIVSWIGSAESPNVEVIARDGQWVFHIQLNYGADFGLRNEGTPAYQFTSDELNQWFVDTYLPEVNQTVNDRIAEVQ</sequence>
<proteinExistence type="predicted"/>
<dbReference type="RefSeq" id="WP_270115686.1">
    <property type="nucleotide sequence ID" value="NZ_BAAAOL010000001.1"/>
</dbReference>
<name>A0A9W6GBE5_9ACTN</name>
<gene>
    <name evidence="3" type="ORF">GALLR39Z86_47800</name>
</gene>
<feature type="region of interest" description="Disordered" evidence="1">
    <location>
        <begin position="28"/>
        <end position="47"/>
    </location>
</feature>
<feature type="signal peptide" evidence="2">
    <location>
        <begin position="1"/>
        <end position="25"/>
    </location>
</feature>
<protein>
    <recommendedName>
        <fullName evidence="5">Lipoprotein</fullName>
    </recommendedName>
</protein>
<evidence type="ECO:0008006" key="5">
    <source>
        <dbReference type="Google" id="ProtNLM"/>
    </source>
</evidence>
<comment type="caution">
    <text evidence="3">The sequence shown here is derived from an EMBL/GenBank/DDBJ whole genome shotgun (WGS) entry which is preliminary data.</text>
</comment>
<feature type="chain" id="PRO_5040783911" description="Lipoprotein" evidence="2">
    <location>
        <begin position="26"/>
        <end position="243"/>
    </location>
</feature>
<reference evidence="3" key="1">
    <citation type="submission" date="2022-12" db="EMBL/GenBank/DDBJ databases">
        <title>Reference genome sequencing for broad-spectrum identification of bacterial and archaeal isolates by mass spectrometry.</title>
        <authorList>
            <person name="Sekiguchi Y."/>
            <person name="Tourlousse D.M."/>
        </authorList>
    </citation>
    <scope>NUCLEOTIDE SEQUENCE</scope>
    <source>
        <strain evidence="3">LLR39Z86</strain>
    </source>
</reference>
<evidence type="ECO:0000313" key="4">
    <source>
        <dbReference type="Proteomes" id="UP001144313"/>
    </source>
</evidence>
<dbReference type="Proteomes" id="UP001144313">
    <property type="component" value="Unassembled WGS sequence"/>
</dbReference>
<keyword evidence="2" id="KW-0732">Signal</keyword>
<dbReference type="EMBL" id="BSDT01000001">
    <property type="protein sequence ID" value="GLI44930.1"/>
    <property type="molecule type" value="Genomic_DNA"/>
</dbReference>
<organism evidence="3 4">
    <name type="scientific">Glycomyces algeriensis</name>
    <dbReference type="NCBI Taxonomy" id="256037"/>
    <lineage>
        <taxon>Bacteria</taxon>
        <taxon>Bacillati</taxon>
        <taxon>Actinomycetota</taxon>
        <taxon>Actinomycetes</taxon>
        <taxon>Glycomycetales</taxon>
        <taxon>Glycomycetaceae</taxon>
        <taxon>Glycomyces</taxon>
    </lineage>
</organism>
<evidence type="ECO:0000313" key="3">
    <source>
        <dbReference type="EMBL" id="GLI44930.1"/>
    </source>
</evidence>
<dbReference type="AlphaFoldDB" id="A0A9W6GBE5"/>
<keyword evidence="4" id="KW-1185">Reference proteome</keyword>
<evidence type="ECO:0000256" key="2">
    <source>
        <dbReference type="SAM" id="SignalP"/>
    </source>
</evidence>
<evidence type="ECO:0000256" key="1">
    <source>
        <dbReference type="SAM" id="MobiDB-lite"/>
    </source>
</evidence>
<accession>A0A9W6GBE5</accession>
<feature type="region of interest" description="Disordered" evidence="1">
    <location>
        <begin position="132"/>
        <end position="165"/>
    </location>
</feature>